<name>A0A4Q2JN66_9MICO</name>
<comment type="caution">
    <text evidence="3">The sequence shown here is derived from an EMBL/GenBank/DDBJ whole genome shotgun (WGS) entry which is preliminary data.</text>
</comment>
<evidence type="ECO:0000259" key="2">
    <source>
        <dbReference type="PROSITE" id="PS50965"/>
    </source>
</evidence>
<accession>A0A4Q2JN66</accession>
<dbReference type="AlphaFoldDB" id="A0A4Q2JN66"/>
<dbReference type="InterPro" id="IPR011528">
    <property type="entry name" value="NERD"/>
</dbReference>
<keyword evidence="1" id="KW-0472">Membrane</keyword>
<keyword evidence="1" id="KW-1133">Transmembrane helix</keyword>
<organism evidence="3 4">
    <name type="scientific">Agromyces fucosus</name>
    <dbReference type="NCBI Taxonomy" id="41985"/>
    <lineage>
        <taxon>Bacteria</taxon>
        <taxon>Bacillati</taxon>
        <taxon>Actinomycetota</taxon>
        <taxon>Actinomycetes</taxon>
        <taxon>Micrococcales</taxon>
        <taxon>Microbacteriaceae</taxon>
        <taxon>Agromyces</taxon>
    </lineage>
</organism>
<reference evidence="3 4" key="1">
    <citation type="submission" date="2019-01" db="EMBL/GenBank/DDBJ databases">
        <authorList>
            <person name="Li J."/>
        </authorList>
    </citation>
    <scope>NUCLEOTIDE SEQUENCE [LARGE SCALE GENOMIC DNA]</scope>
    <source>
        <strain evidence="3 4">CCUG 35506</strain>
    </source>
</reference>
<evidence type="ECO:0000313" key="3">
    <source>
        <dbReference type="EMBL" id="RXZ47580.1"/>
    </source>
</evidence>
<feature type="domain" description="NERD" evidence="2">
    <location>
        <begin position="46"/>
        <end position="157"/>
    </location>
</feature>
<feature type="transmembrane region" description="Helical" evidence="1">
    <location>
        <begin position="236"/>
        <end position="259"/>
    </location>
</feature>
<gene>
    <name evidence="3" type="ORF">ESP57_13620</name>
</gene>
<dbReference type="EMBL" id="SDPO01000003">
    <property type="protein sequence ID" value="RXZ47580.1"/>
    <property type="molecule type" value="Genomic_DNA"/>
</dbReference>
<evidence type="ECO:0000256" key="1">
    <source>
        <dbReference type="SAM" id="Phobius"/>
    </source>
</evidence>
<keyword evidence="1" id="KW-0812">Transmembrane</keyword>
<dbReference type="OrthoDB" id="5793358at2"/>
<keyword evidence="4" id="KW-1185">Reference proteome</keyword>
<proteinExistence type="predicted"/>
<dbReference type="Pfam" id="PF08378">
    <property type="entry name" value="NERD"/>
    <property type="match status" value="1"/>
</dbReference>
<protein>
    <submittedName>
        <fullName evidence="3">NERD domain-containing protein</fullName>
    </submittedName>
</protein>
<dbReference type="RefSeq" id="WP_129231969.1">
    <property type="nucleotide sequence ID" value="NZ_SDPO01000003.1"/>
</dbReference>
<dbReference type="Proteomes" id="UP000292935">
    <property type="component" value="Unassembled WGS sequence"/>
</dbReference>
<dbReference type="PROSITE" id="PS50965">
    <property type="entry name" value="NERD"/>
    <property type="match status" value="1"/>
</dbReference>
<sequence>MLIDRPPGAGLIAKCLALNAAAPPRGWLARVFGRSPLAADATSWYGGALGELAVGARLQGLNGEWTVLHSVPIGKHDTDIDHVVVGPTGVFTINTKRHPGGRIWLGAHMLMINGQKTDYLRKARAEALQASRRLTAAGGAPVTVTPIIVLVGTKAVTVKQRPADVVVLREGELLRWLQAKRRGPRVAPASSLLSIVGMPRTWHANGAAAIETFDASHGAAFASLRRSVGRAASVRAVWVFAVVIAAVATSFGLLTGAVAH</sequence>
<evidence type="ECO:0000313" key="4">
    <source>
        <dbReference type="Proteomes" id="UP000292935"/>
    </source>
</evidence>